<evidence type="ECO:0000313" key="6">
    <source>
        <dbReference type="Proteomes" id="UP000198982"/>
    </source>
</evidence>
<keyword evidence="1" id="KW-0805">Transcription regulation</keyword>
<protein>
    <submittedName>
        <fullName evidence="5">Transcriptional regulator, AraC family</fullName>
    </submittedName>
</protein>
<sequence length="342" mass="38121">MPSLGFTSVPPLLKYLLYAEQLGIASEPALAAAGLTAAQLNDTSLRLPLEVHERLLDYFCQHSGDPLFGLNSARFVKPSSWNVLGYITMNCATLGEAMGRIMPFEKLVGDMGTSRAEVAGDQVRLIWNCRHQRPDIRRHLVENVLASWLLYARWIADSQLSPSAVWFEHALPDQAEVAQYEALFGCPVLFGQACSALVAPLHYLQLPLRQADARLLKTLEEHAQAMMASLGDAPLALQVQNLLRQLLKDGLPRKEQVAEQLQMSERTLQRQLQQAGTSYQQILDDLRQELAEHHLRHSALSIQAIADCLGYSESRSFHRSFKNRTGLTPGQFRQATLNTGKA</sequence>
<dbReference type="Pfam" id="PF12625">
    <property type="entry name" value="Arabinose_bd"/>
    <property type="match status" value="1"/>
</dbReference>
<evidence type="ECO:0000256" key="1">
    <source>
        <dbReference type="ARBA" id="ARBA00023015"/>
    </source>
</evidence>
<evidence type="ECO:0000259" key="4">
    <source>
        <dbReference type="PROSITE" id="PS01124"/>
    </source>
</evidence>
<proteinExistence type="predicted"/>
<dbReference type="PANTHER" id="PTHR47894">
    <property type="entry name" value="HTH-TYPE TRANSCRIPTIONAL REGULATOR GADX"/>
    <property type="match status" value="1"/>
</dbReference>
<keyword evidence="2" id="KW-0238">DNA-binding</keyword>
<name>A0A1H4WNR3_9PSED</name>
<dbReference type="AlphaFoldDB" id="A0A1H4WNR3"/>
<dbReference type="RefSeq" id="WP_092319413.1">
    <property type="nucleotide sequence ID" value="NZ_FNTJ01000002.1"/>
</dbReference>
<keyword evidence="3" id="KW-0804">Transcription</keyword>
<dbReference type="SUPFAM" id="SSF46689">
    <property type="entry name" value="Homeodomain-like"/>
    <property type="match status" value="1"/>
</dbReference>
<accession>A0A1H4WNR3</accession>
<keyword evidence="6" id="KW-1185">Reference proteome</keyword>
<reference evidence="6" key="1">
    <citation type="submission" date="2016-10" db="EMBL/GenBank/DDBJ databases">
        <authorList>
            <person name="Varghese N."/>
            <person name="Submissions S."/>
        </authorList>
    </citation>
    <scope>NUCLEOTIDE SEQUENCE [LARGE SCALE GENOMIC DNA]</scope>
    <source>
        <strain evidence="6">DSM 9751</strain>
    </source>
</reference>
<dbReference type="EMBL" id="FNTJ01000002">
    <property type="protein sequence ID" value="SEC94947.1"/>
    <property type="molecule type" value="Genomic_DNA"/>
</dbReference>
<dbReference type="GO" id="GO:0000976">
    <property type="term" value="F:transcription cis-regulatory region binding"/>
    <property type="evidence" value="ECO:0007669"/>
    <property type="project" value="TreeGrafter"/>
</dbReference>
<dbReference type="Gene3D" id="1.10.10.60">
    <property type="entry name" value="Homeodomain-like"/>
    <property type="match status" value="1"/>
</dbReference>
<dbReference type="GO" id="GO:0003700">
    <property type="term" value="F:DNA-binding transcription factor activity"/>
    <property type="evidence" value="ECO:0007669"/>
    <property type="project" value="InterPro"/>
</dbReference>
<dbReference type="InterPro" id="IPR009057">
    <property type="entry name" value="Homeodomain-like_sf"/>
</dbReference>
<evidence type="ECO:0000313" key="5">
    <source>
        <dbReference type="EMBL" id="SEC94947.1"/>
    </source>
</evidence>
<dbReference type="Proteomes" id="UP000198982">
    <property type="component" value="Unassembled WGS sequence"/>
</dbReference>
<feature type="domain" description="HTH araC/xylS-type" evidence="4">
    <location>
        <begin position="237"/>
        <end position="335"/>
    </location>
</feature>
<evidence type="ECO:0000256" key="3">
    <source>
        <dbReference type="ARBA" id="ARBA00023163"/>
    </source>
</evidence>
<organism evidence="5 6">
    <name type="scientific">Pseudomonas saponiphila</name>
    <dbReference type="NCBI Taxonomy" id="556534"/>
    <lineage>
        <taxon>Bacteria</taxon>
        <taxon>Pseudomonadati</taxon>
        <taxon>Pseudomonadota</taxon>
        <taxon>Gammaproteobacteria</taxon>
        <taxon>Pseudomonadales</taxon>
        <taxon>Pseudomonadaceae</taxon>
        <taxon>Pseudomonas</taxon>
    </lineage>
</organism>
<dbReference type="Pfam" id="PF12833">
    <property type="entry name" value="HTH_18"/>
    <property type="match status" value="1"/>
</dbReference>
<evidence type="ECO:0000256" key="2">
    <source>
        <dbReference type="ARBA" id="ARBA00023125"/>
    </source>
</evidence>
<dbReference type="SMART" id="SM00342">
    <property type="entry name" value="HTH_ARAC"/>
    <property type="match status" value="1"/>
</dbReference>
<dbReference type="InterPro" id="IPR018060">
    <property type="entry name" value="HTH_AraC"/>
</dbReference>
<dbReference type="PANTHER" id="PTHR47894:SF1">
    <property type="entry name" value="HTH-TYPE TRANSCRIPTIONAL REGULATOR VQSM"/>
    <property type="match status" value="1"/>
</dbReference>
<dbReference type="GO" id="GO:0005829">
    <property type="term" value="C:cytosol"/>
    <property type="evidence" value="ECO:0007669"/>
    <property type="project" value="TreeGrafter"/>
</dbReference>
<dbReference type="InterPro" id="IPR032687">
    <property type="entry name" value="AraC-type_N"/>
</dbReference>
<dbReference type="PROSITE" id="PS01124">
    <property type="entry name" value="HTH_ARAC_FAMILY_2"/>
    <property type="match status" value="1"/>
</dbReference>
<gene>
    <name evidence="5" type="ORF">SAMN05216178_5519</name>
</gene>